<gene>
    <name evidence="1" type="ORF">PPTG_21513</name>
</gene>
<sequence length="148" mass="16567">MHFSAAAFVSTRPAPGFDSDQAQFLRYLTVGLRPHQKKAHLLRLWNEACHSGHVVLAASIAAYVHEEEPPQPHLRAPFNFNSLSDSDCVAKFRFGKAHIESLVAHFEFDTIRTRERTAATGVEGLCVVLYKLAVPIRVRTGIVFWAKV</sequence>
<dbReference type="EMBL" id="KI669566">
    <property type="protein sequence ID" value="ETN18089.1"/>
    <property type="molecule type" value="Genomic_DNA"/>
</dbReference>
<accession>W2R036</accession>
<name>W2R036_PHYN3</name>
<dbReference type="OMA" id="MNANEAH"/>
<dbReference type="RefSeq" id="XP_008896560.1">
    <property type="nucleotide sequence ID" value="XM_008898312.1"/>
</dbReference>
<dbReference type="Proteomes" id="UP000018817">
    <property type="component" value="Unassembled WGS sequence"/>
</dbReference>
<proteinExistence type="predicted"/>
<dbReference type="AlphaFoldDB" id="W2R036"/>
<reference evidence="2" key="1">
    <citation type="submission" date="2011-12" db="EMBL/GenBank/DDBJ databases">
        <authorList>
            <consortium name="The Broad Institute Genome Sequencing Platform"/>
            <person name="Russ C."/>
            <person name="Tyler B."/>
            <person name="Panabieres F."/>
            <person name="Shan W."/>
            <person name="Tripathy S."/>
            <person name="Grunwald N."/>
            <person name="Machado M."/>
            <person name="Young S.K."/>
            <person name="Zeng Q."/>
            <person name="Gargeya S."/>
            <person name="Fitzgerald M."/>
            <person name="Haas B."/>
            <person name="Abouelleil A."/>
            <person name="Alvarado L."/>
            <person name="Arachchi H.M."/>
            <person name="Berlin A."/>
            <person name="Chapman S.B."/>
            <person name="Gearin G."/>
            <person name="Goldberg J."/>
            <person name="Griggs A."/>
            <person name="Gujja S."/>
            <person name="Hansen M."/>
            <person name="Heiman D."/>
            <person name="Howarth C."/>
            <person name="Larimer J."/>
            <person name="Lui A."/>
            <person name="MacDonald P.J.P."/>
            <person name="McCowen C."/>
            <person name="Montmayeur A."/>
            <person name="Murphy C."/>
            <person name="Neiman D."/>
            <person name="Pearson M."/>
            <person name="Priest M."/>
            <person name="Roberts A."/>
            <person name="Saif S."/>
            <person name="Shea T."/>
            <person name="Sisk P."/>
            <person name="Stolte C."/>
            <person name="Sykes S."/>
            <person name="Wortman J."/>
            <person name="Nusbaum C."/>
            <person name="Birren B."/>
        </authorList>
    </citation>
    <scope>NUCLEOTIDE SEQUENCE [LARGE SCALE GENOMIC DNA]</scope>
    <source>
        <strain evidence="2">INRA-310</strain>
    </source>
</reference>
<evidence type="ECO:0000313" key="2">
    <source>
        <dbReference type="Proteomes" id="UP000018817"/>
    </source>
</evidence>
<evidence type="ECO:0000313" key="1">
    <source>
        <dbReference type="EMBL" id="ETN18089.1"/>
    </source>
</evidence>
<dbReference type="GeneID" id="20190112"/>
<organism evidence="1 2">
    <name type="scientific">Phytophthora nicotianae (strain INRA-310)</name>
    <name type="common">Phytophthora parasitica</name>
    <dbReference type="NCBI Taxonomy" id="761204"/>
    <lineage>
        <taxon>Eukaryota</taxon>
        <taxon>Sar</taxon>
        <taxon>Stramenopiles</taxon>
        <taxon>Oomycota</taxon>
        <taxon>Peronosporomycetes</taxon>
        <taxon>Peronosporales</taxon>
        <taxon>Peronosporaceae</taxon>
        <taxon>Phytophthora</taxon>
    </lineage>
</organism>
<reference evidence="1 2" key="2">
    <citation type="submission" date="2013-11" db="EMBL/GenBank/DDBJ databases">
        <title>The Genome Sequence of Phytophthora parasitica INRA-310.</title>
        <authorList>
            <consortium name="The Broad Institute Genomics Platform"/>
            <person name="Russ C."/>
            <person name="Tyler B."/>
            <person name="Panabieres F."/>
            <person name="Shan W."/>
            <person name="Tripathy S."/>
            <person name="Grunwald N."/>
            <person name="Machado M."/>
            <person name="Johnson C.S."/>
            <person name="Arredondo F."/>
            <person name="Hong C."/>
            <person name="Coffey M."/>
            <person name="Young S.K."/>
            <person name="Zeng Q."/>
            <person name="Gargeya S."/>
            <person name="Fitzgerald M."/>
            <person name="Abouelleil A."/>
            <person name="Alvarado L."/>
            <person name="Chapman S.B."/>
            <person name="Gainer-Dewar J."/>
            <person name="Goldberg J."/>
            <person name="Griggs A."/>
            <person name="Gujja S."/>
            <person name="Hansen M."/>
            <person name="Howarth C."/>
            <person name="Imamovic A."/>
            <person name="Ireland A."/>
            <person name="Larimer J."/>
            <person name="McCowan C."/>
            <person name="Murphy C."/>
            <person name="Pearson M."/>
            <person name="Poon T.W."/>
            <person name="Priest M."/>
            <person name="Roberts A."/>
            <person name="Saif S."/>
            <person name="Shea T."/>
            <person name="Sykes S."/>
            <person name="Wortman J."/>
            <person name="Nusbaum C."/>
            <person name="Birren B."/>
        </authorList>
    </citation>
    <scope>NUCLEOTIDE SEQUENCE [LARGE SCALE GENOMIC DNA]</scope>
    <source>
        <strain evidence="1 2">INRA-310</strain>
    </source>
</reference>
<protein>
    <submittedName>
        <fullName evidence="1">Uncharacterized protein</fullName>
    </submittedName>
</protein>
<dbReference type="VEuPathDB" id="FungiDB:PPTG_21513"/>